<evidence type="ECO:0000313" key="5">
    <source>
        <dbReference type="Proteomes" id="UP000297741"/>
    </source>
</evidence>
<dbReference type="InterPro" id="IPR036291">
    <property type="entry name" value="NAD(P)-bd_dom_sf"/>
</dbReference>
<feature type="domain" description="NAD-dependent epimerase/dehydratase" evidence="3">
    <location>
        <begin position="12"/>
        <end position="242"/>
    </location>
</feature>
<dbReference type="Pfam" id="PF01370">
    <property type="entry name" value="Epimerase"/>
    <property type="match status" value="1"/>
</dbReference>
<dbReference type="Gene3D" id="3.90.25.10">
    <property type="entry name" value="UDP-galactose 4-epimerase, domain 1"/>
    <property type="match status" value="1"/>
</dbReference>
<dbReference type="SUPFAM" id="SSF51735">
    <property type="entry name" value="NAD(P)-binding Rossmann-fold domains"/>
    <property type="match status" value="1"/>
</dbReference>
<protein>
    <submittedName>
        <fullName evidence="4">NAD(P)-dependent oxidoreductase</fullName>
    </submittedName>
</protein>
<dbReference type="Gene3D" id="3.40.50.720">
    <property type="entry name" value="NAD(P)-binding Rossmann-like Domain"/>
    <property type="match status" value="1"/>
</dbReference>
<comment type="similarity">
    <text evidence="2">Belongs to the NAD(P)-dependent epimerase/dehydratase family.</text>
</comment>
<proteinExistence type="inferred from homology"/>
<dbReference type="PANTHER" id="PTHR43000">
    <property type="entry name" value="DTDP-D-GLUCOSE 4,6-DEHYDRATASE-RELATED"/>
    <property type="match status" value="1"/>
</dbReference>
<evidence type="ECO:0000256" key="1">
    <source>
        <dbReference type="ARBA" id="ARBA00005125"/>
    </source>
</evidence>
<evidence type="ECO:0000259" key="3">
    <source>
        <dbReference type="Pfam" id="PF01370"/>
    </source>
</evidence>
<keyword evidence="5" id="KW-1185">Reference proteome</keyword>
<comment type="caution">
    <text evidence="4">The sequence shown here is derived from an EMBL/GenBank/DDBJ whole genome shotgun (WGS) entry which is preliminary data.</text>
</comment>
<evidence type="ECO:0000256" key="2">
    <source>
        <dbReference type="ARBA" id="ARBA00007637"/>
    </source>
</evidence>
<accession>A0ABY2KRX3</accession>
<dbReference type="EMBL" id="RPEM01000004">
    <property type="protein sequence ID" value="TGD43890.1"/>
    <property type="molecule type" value="Genomic_DNA"/>
</dbReference>
<gene>
    <name evidence="4" type="ORF">EEB11_07915</name>
</gene>
<sequence>MEPIQHRAGRRVVVTGAGGFVGRAVVQTLLATGHRAIGVCRTAPDVPLPGGVEAVCADLATDPLPPVLAGLRPDTIIHCAGLTHAPETGEGRAALTAANLTATVRLIEAAARLPQPVRLVVVSSAAIYAPMPEGLAATTEDHPLRPAGAYGVSKAAATLHALAQAERLDLDLAVAVPFNVTGPGQPAHLVPQVFVARLRADPSAFALSNPQSVRDWVDVRDVAAALVMLGQPQGPRGVFNVATGLGHSLQEVLDVLCRIGGWQPVVREGAAHNVAGVTRSIGSPARLVAATGWTPRVSLEDSLRDMIRTAS</sequence>
<dbReference type="Proteomes" id="UP000297741">
    <property type="component" value="Unassembled WGS sequence"/>
</dbReference>
<evidence type="ECO:0000313" key="4">
    <source>
        <dbReference type="EMBL" id="TGD43890.1"/>
    </source>
</evidence>
<reference evidence="4 5" key="1">
    <citation type="submission" date="2018-11" db="EMBL/GenBank/DDBJ databases">
        <title>Tabrizicola sp. isolated from sediment of alpine lake.</title>
        <authorList>
            <person name="Liu Z."/>
        </authorList>
    </citation>
    <scope>NUCLEOTIDE SEQUENCE [LARGE SCALE GENOMIC DNA]</scope>
    <source>
        <strain evidence="4 5">DRYC-M-16</strain>
    </source>
</reference>
<name>A0ABY2KRX3_9RHOB</name>
<dbReference type="InterPro" id="IPR001509">
    <property type="entry name" value="Epimerase_deHydtase"/>
</dbReference>
<comment type="pathway">
    <text evidence="1">Bacterial outer membrane biogenesis; LPS O-antigen biosynthesis.</text>
</comment>
<organism evidence="4 5">
    <name type="scientific">Pseudotabrizicola sediminis</name>
    <dbReference type="NCBI Taxonomy" id="2486418"/>
    <lineage>
        <taxon>Bacteria</taxon>
        <taxon>Pseudomonadati</taxon>
        <taxon>Pseudomonadota</taxon>
        <taxon>Alphaproteobacteria</taxon>
        <taxon>Rhodobacterales</taxon>
        <taxon>Paracoccaceae</taxon>
        <taxon>Pseudotabrizicola</taxon>
    </lineage>
</organism>
<dbReference type="RefSeq" id="WP_135429995.1">
    <property type="nucleotide sequence ID" value="NZ_RPEM01000004.1"/>
</dbReference>